<protein>
    <recommendedName>
        <fullName evidence="2">Chromosomal replication initiator DnaA C-terminal domain-containing protein</fullName>
    </recommendedName>
</protein>
<dbReference type="EMBL" id="SRXU01000001">
    <property type="protein sequence ID" value="TGX45725.1"/>
    <property type="molecule type" value="Genomic_DNA"/>
</dbReference>
<dbReference type="GO" id="GO:0005524">
    <property type="term" value="F:ATP binding"/>
    <property type="evidence" value="ECO:0007669"/>
    <property type="project" value="InterPro"/>
</dbReference>
<dbReference type="OrthoDB" id="7597203at2"/>
<comment type="caution">
    <text evidence="3">The sequence shown here is derived from an EMBL/GenBank/DDBJ whole genome shotgun (WGS) entry which is preliminary data.</text>
</comment>
<dbReference type="Pfam" id="PF08299">
    <property type="entry name" value="Bac_DnaA_C"/>
    <property type="match status" value="1"/>
</dbReference>
<feature type="compositionally biased region" description="Basic and acidic residues" evidence="1">
    <location>
        <begin position="1"/>
        <end position="29"/>
    </location>
</feature>
<dbReference type="InterPro" id="IPR010921">
    <property type="entry name" value="Trp_repressor/repl_initiator"/>
</dbReference>
<dbReference type="SMART" id="SM00760">
    <property type="entry name" value="Bac_DnaA_C"/>
    <property type="match status" value="1"/>
</dbReference>
<accession>A0A4S1WSR8</accession>
<sequence length="231" mass="26073">MPPNRRDHQPDQADWSGRPRPDAHLDRRRAAFRLAHRRGGKADRGPRAGSRPHRVRFPISRRWSSGLRGGVAAREPTAPRRGKRALIAMADAPRLSALMQPYTSPEALARHAAGDCSGERRAQVLAVCKLLFAVAENDFETIRLIRSEAFDEETLRLRRAVIWVAKLHTNASLPEIGRAINRDHSVVQRSIEETKVIWLADMEFRALCERIRGRTGAPAPVTRHDQAEMEL</sequence>
<dbReference type="GO" id="GO:0006275">
    <property type="term" value="P:regulation of DNA replication"/>
    <property type="evidence" value="ECO:0007669"/>
    <property type="project" value="InterPro"/>
</dbReference>
<feature type="region of interest" description="Disordered" evidence="1">
    <location>
        <begin position="1"/>
        <end position="53"/>
    </location>
</feature>
<gene>
    <name evidence="3" type="ORF">E5A74_00645</name>
</gene>
<keyword evidence="4" id="KW-1185">Reference proteome</keyword>
<dbReference type="GO" id="GO:0043565">
    <property type="term" value="F:sequence-specific DNA binding"/>
    <property type="evidence" value="ECO:0007669"/>
    <property type="project" value="InterPro"/>
</dbReference>
<dbReference type="Proteomes" id="UP000309848">
    <property type="component" value="Unassembled WGS sequence"/>
</dbReference>
<dbReference type="GO" id="GO:0006270">
    <property type="term" value="P:DNA replication initiation"/>
    <property type="evidence" value="ECO:0007669"/>
    <property type="project" value="InterPro"/>
</dbReference>
<evidence type="ECO:0000313" key="3">
    <source>
        <dbReference type="EMBL" id="TGX45725.1"/>
    </source>
</evidence>
<reference evidence="3 4" key="1">
    <citation type="submission" date="2019-04" db="EMBL/GenBank/DDBJ databases">
        <title>Sphingomonas psychrotolerans sp. nov., isolated from soil in the Tianshan Mountains, Xinjiang, China.</title>
        <authorList>
            <person name="Luo Y."/>
            <person name="Sheng H."/>
        </authorList>
    </citation>
    <scope>NUCLEOTIDE SEQUENCE [LARGE SCALE GENOMIC DNA]</scope>
    <source>
        <strain evidence="3 4">KIS18-15</strain>
    </source>
</reference>
<dbReference type="Gene3D" id="1.10.1750.10">
    <property type="match status" value="1"/>
</dbReference>
<dbReference type="SUPFAM" id="SSF48295">
    <property type="entry name" value="TrpR-like"/>
    <property type="match status" value="1"/>
</dbReference>
<name>A0A4S1WSR8_9SPHN</name>
<evidence type="ECO:0000313" key="4">
    <source>
        <dbReference type="Proteomes" id="UP000309848"/>
    </source>
</evidence>
<feature type="domain" description="Chromosomal replication initiator DnaA C-terminal" evidence="2">
    <location>
        <begin position="127"/>
        <end position="194"/>
    </location>
</feature>
<evidence type="ECO:0000256" key="1">
    <source>
        <dbReference type="SAM" id="MobiDB-lite"/>
    </source>
</evidence>
<feature type="compositionally biased region" description="Basic residues" evidence="1">
    <location>
        <begin position="30"/>
        <end position="39"/>
    </location>
</feature>
<dbReference type="AlphaFoldDB" id="A0A4S1WSR8"/>
<evidence type="ECO:0000259" key="2">
    <source>
        <dbReference type="SMART" id="SM00760"/>
    </source>
</evidence>
<proteinExistence type="predicted"/>
<organism evidence="3 4">
    <name type="scientific">Sphingomonas naasensis</name>
    <dbReference type="NCBI Taxonomy" id="1344951"/>
    <lineage>
        <taxon>Bacteria</taxon>
        <taxon>Pseudomonadati</taxon>
        <taxon>Pseudomonadota</taxon>
        <taxon>Alphaproteobacteria</taxon>
        <taxon>Sphingomonadales</taxon>
        <taxon>Sphingomonadaceae</taxon>
        <taxon>Sphingomonas</taxon>
    </lineage>
</organism>
<dbReference type="InterPro" id="IPR013159">
    <property type="entry name" value="DnaA_C"/>
</dbReference>